<dbReference type="InterPro" id="IPR036291">
    <property type="entry name" value="NAD(P)-bd_dom_sf"/>
</dbReference>
<feature type="domain" description="D-isomer specific 2-hydroxyacid dehydrogenase NAD-binding" evidence="4">
    <location>
        <begin position="133"/>
        <end position="308"/>
    </location>
</feature>
<dbReference type="InterPro" id="IPR050857">
    <property type="entry name" value="D-2-hydroxyacid_DH"/>
</dbReference>
<dbReference type="PANTHER" id="PTHR42789:SF1">
    <property type="entry name" value="D-ISOMER SPECIFIC 2-HYDROXYACID DEHYDROGENASE FAMILY PROTEIN (AFU_ORTHOLOGUE AFUA_6G10090)"/>
    <property type="match status" value="1"/>
</dbReference>
<dbReference type="Proteomes" id="UP000030700">
    <property type="component" value="Unassembled WGS sequence"/>
</dbReference>
<dbReference type="SUPFAM" id="SSF51735">
    <property type="entry name" value="NAD(P)-binding Rossmann-fold domains"/>
    <property type="match status" value="1"/>
</dbReference>
<dbReference type="SUPFAM" id="SSF52283">
    <property type="entry name" value="Formate/glycerate dehydrogenase catalytic domain-like"/>
    <property type="match status" value="1"/>
</dbReference>
<evidence type="ECO:0000256" key="3">
    <source>
        <dbReference type="ARBA" id="ARBA00023027"/>
    </source>
</evidence>
<evidence type="ECO:0000313" key="5">
    <source>
        <dbReference type="EMBL" id="GAK50466.1"/>
    </source>
</evidence>
<dbReference type="Gene3D" id="3.40.50.720">
    <property type="entry name" value="NAD(P)-binding Rossmann-like Domain"/>
    <property type="match status" value="2"/>
</dbReference>
<gene>
    <name evidence="5" type="ORF">U14_01697</name>
</gene>
<dbReference type="EMBL" id="DF820456">
    <property type="protein sequence ID" value="GAK50466.1"/>
    <property type="molecule type" value="Genomic_DNA"/>
</dbReference>
<proteinExistence type="inferred from homology"/>
<dbReference type="PROSITE" id="PS00065">
    <property type="entry name" value="D_2_HYDROXYACID_DH_1"/>
    <property type="match status" value="1"/>
</dbReference>
<keyword evidence="2" id="KW-0560">Oxidoreductase</keyword>
<dbReference type="InterPro" id="IPR029752">
    <property type="entry name" value="D-isomer_DH_CS1"/>
</dbReference>
<name>A0A0S6VSV2_9BACT</name>
<protein>
    <submittedName>
        <fullName evidence="5">4-phosphoerythronate dehydrogenase</fullName>
    </submittedName>
</protein>
<dbReference type="FunFam" id="3.40.50.720:FF:000203">
    <property type="entry name" value="D-3-phosphoglycerate dehydrogenase (SerA)"/>
    <property type="match status" value="1"/>
</dbReference>
<reference evidence="5" key="1">
    <citation type="journal article" date="2015" name="PeerJ">
        <title>First genomic representation of candidate bacterial phylum KSB3 points to enhanced environmental sensing as a trigger of wastewater bulking.</title>
        <authorList>
            <person name="Sekiguchi Y."/>
            <person name="Ohashi A."/>
            <person name="Parks D.H."/>
            <person name="Yamauchi T."/>
            <person name="Tyson G.W."/>
            <person name="Hugenholtz P."/>
        </authorList>
    </citation>
    <scope>NUCLEOTIDE SEQUENCE [LARGE SCALE GENOMIC DNA]</scope>
</reference>
<dbReference type="HOGENOM" id="CLU_019796_1_3_0"/>
<dbReference type="GO" id="GO:0051287">
    <property type="term" value="F:NAD binding"/>
    <property type="evidence" value="ECO:0007669"/>
    <property type="project" value="InterPro"/>
</dbReference>
<comment type="similarity">
    <text evidence="1">Belongs to the D-isomer specific 2-hydroxyacid dehydrogenase family.</text>
</comment>
<evidence type="ECO:0000256" key="2">
    <source>
        <dbReference type="ARBA" id="ARBA00023002"/>
    </source>
</evidence>
<dbReference type="GO" id="GO:0016616">
    <property type="term" value="F:oxidoreductase activity, acting on the CH-OH group of donors, NAD or NADP as acceptor"/>
    <property type="evidence" value="ECO:0007669"/>
    <property type="project" value="InterPro"/>
</dbReference>
<dbReference type="Pfam" id="PF02826">
    <property type="entry name" value="2-Hacid_dh_C"/>
    <property type="match status" value="1"/>
</dbReference>
<dbReference type="AlphaFoldDB" id="A0A0S6VSV2"/>
<evidence type="ECO:0000313" key="6">
    <source>
        <dbReference type="Proteomes" id="UP000030700"/>
    </source>
</evidence>
<sequence length="334" mass="36284">MNVLAIGDRFIPADVMAAGLEQLKATGAHVTVREWPHPSLKELQRDNLLIEQGGPDAVKLPDELTADVEQYDLIIVQFLPISQEVISRARNLKFIGVLRAGVENIACDYAATREIQVINTPGRNARAVAEFTVALLFAEIRNIGRAHAAMKQAVWRKEYPNSAAIPEVYGKTIGIVGYGNIGRMVAGYLQAFGARIVFYDPFVTGDTGGAKSVSLTELLQTADIVSLNLRLNEETYHLIGAKELALMKPSAVLVNTSRSGVIDQAALVDALQRKQIMGAALDVFDVEPLPVDDPLLRLDNVTLTAHMAGSTIDAFGNSPKLFADRFIAAHPELF</sequence>
<dbReference type="CDD" id="cd12171">
    <property type="entry name" value="2-Hacid_dh_10"/>
    <property type="match status" value="1"/>
</dbReference>
<evidence type="ECO:0000256" key="1">
    <source>
        <dbReference type="ARBA" id="ARBA00005854"/>
    </source>
</evidence>
<evidence type="ECO:0000259" key="4">
    <source>
        <dbReference type="Pfam" id="PF02826"/>
    </source>
</evidence>
<keyword evidence="3" id="KW-0520">NAD</keyword>
<keyword evidence="6" id="KW-1185">Reference proteome</keyword>
<accession>A0A0S6VSV2</accession>
<dbReference type="InterPro" id="IPR006140">
    <property type="entry name" value="D-isomer_DH_NAD-bd"/>
</dbReference>
<dbReference type="PANTHER" id="PTHR42789">
    <property type="entry name" value="D-ISOMER SPECIFIC 2-HYDROXYACID DEHYDROGENASE FAMILY PROTEIN (AFU_ORTHOLOGUE AFUA_6G10090)"/>
    <property type="match status" value="1"/>
</dbReference>
<dbReference type="STRING" id="1499966.U14_01697"/>
<organism evidence="5">
    <name type="scientific">Candidatus Moduliflexus flocculans</name>
    <dbReference type="NCBI Taxonomy" id="1499966"/>
    <lineage>
        <taxon>Bacteria</taxon>
        <taxon>Candidatus Moduliflexota</taxon>
        <taxon>Candidatus Moduliflexia</taxon>
        <taxon>Candidatus Moduliflexales</taxon>
        <taxon>Candidatus Moduliflexaceae</taxon>
    </lineage>
</organism>